<proteinExistence type="predicted"/>
<organism evidence="1 2">
    <name type="scientific">Aliivibrio sifiae</name>
    <dbReference type="NCBI Taxonomy" id="566293"/>
    <lineage>
        <taxon>Bacteria</taxon>
        <taxon>Pseudomonadati</taxon>
        <taxon>Pseudomonadota</taxon>
        <taxon>Gammaproteobacteria</taxon>
        <taxon>Vibrionales</taxon>
        <taxon>Vibrionaceae</taxon>
        <taxon>Aliivibrio</taxon>
    </lineage>
</organism>
<name>A0ABQ6APU6_9GAMM</name>
<accession>A0ABQ6APU6</accession>
<sequence>MVGEGGGSAAIAVASRRQKILADVGVLLIELTGGPPMSEIQLVG</sequence>
<gene>
    <name evidence="1" type="ORF">GCM10007855_41990</name>
</gene>
<reference evidence="2" key="1">
    <citation type="journal article" date="2019" name="Int. J. Syst. Evol. Microbiol.">
        <title>The Global Catalogue of Microorganisms (GCM) 10K type strain sequencing project: providing services to taxonomists for standard genome sequencing and annotation.</title>
        <authorList>
            <consortium name="The Broad Institute Genomics Platform"/>
            <consortium name="The Broad Institute Genome Sequencing Center for Infectious Disease"/>
            <person name="Wu L."/>
            <person name="Ma J."/>
        </authorList>
    </citation>
    <scope>NUCLEOTIDE SEQUENCE [LARGE SCALE GENOMIC DNA]</scope>
    <source>
        <strain evidence="2">NBRC 105001</strain>
    </source>
</reference>
<comment type="caution">
    <text evidence="1">The sequence shown here is derived from an EMBL/GenBank/DDBJ whole genome shotgun (WGS) entry which is preliminary data.</text>
</comment>
<evidence type="ECO:0000313" key="2">
    <source>
        <dbReference type="Proteomes" id="UP001156660"/>
    </source>
</evidence>
<protein>
    <submittedName>
        <fullName evidence="1">Uncharacterized protein</fullName>
    </submittedName>
</protein>
<evidence type="ECO:0000313" key="1">
    <source>
        <dbReference type="EMBL" id="GLR77323.1"/>
    </source>
</evidence>
<keyword evidence="2" id="KW-1185">Reference proteome</keyword>
<dbReference type="EMBL" id="BSOU01000086">
    <property type="protein sequence ID" value="GLR77323.1"/>
    <property type="molecule type" value="Genomic_DNA"/>
</dbReference>
<dbReference type="Proteomes" id="UP001156660">
    <property type="component" value="Unassembled WGS sequence"/>
</dbReference>